<keyword evidence="1" id="KW-0812">Transmembrane</keyword>
<dbReference type="Proteomes" id="UP000650524">
    <property type="component" value="Unassembled WGS sequence"/>
</dbReference>
<evidence type="ECO:0000313" key="2">
    <source>
        <dbReference type="EMBL" id="MBC8177942.1"/>
    </source>
</evidence>
<dbReference type="EMBL" id="JACNJD010000247">
    <property type="protein sequence ID" value="MBC8177942.1"/>
    <property type="molecule type" value="Genomic_DNA"/>
</dbReference>
<evidence type="ECO:0000256" key="1">
    <source>
        <dbReference type="SAM" id="Phobius"/>
    </source>
</evidence>
<keyword evidence="1" id="KW-1133">Transmembrane helix</keyword>
<dbReference type="PANTHER" id="PTHR43801:SF1">
    <property type="entry name" value="POLYPRENYL SYNTHETASE"/>
    <property type="match status" value="1"/>
</dbReference>
<organism evidence="2 3">
    <name type="scientific">Candidatus Desulfacyla euxinica</name>
    <dbReference type="NCBI Taxonomy" id="2841693"/>
    <lineage>
        <taxon>Bacteria</taxon>
        <taxon>Deltaproteobacteria</taxon>
        <taxon>Candidatus Desulfacyla</taxon>
    </lineage>
</organism>
<reference evidence="2 3" key="1">
    <citation type="submission" date="2020-08" db="EMBL/GenBank/DDBJ databases">
        <title>Bridging the membrane lipid divide: bacteria of the FCB group superphylum have the potential to synthesize archaeal ether lipids.</title>
        <authorList>
            <person name="Villanueva L."/>
            <person name="Von Meijenfeldt F.A.B."/>
            <person name="Westbye A.B."/>
            <person name="Yadav S."/>
            <person name="Hopmans E.C."/>
            <person name="Dutilh B.E."/>
            <person name="Sinninghe Damste J.S."/>
        </authorList>
    </citation>
    <scope>NUCLEOTIDE SEQUENCE [LARGE SCALE GENOMIC DNA]</scope>
    <source>
        <strain evidence="2">NIOZ-UU27</strain>
    </source>
</reference>
<keyword evidence="1" id="KW-0472">Membrane</keyword>
<feature type="transmembrane region" description="Helical" evidence="1">
    <location>
        <begin position="37"/>
        <end position="59"/>
    </location>
</feature>
<sequence length="278" mass="31099">MQELKEKKKTQERDVLPVTTVREYGEPDLSPKPQKRVFIFLLLVTCLVLLGCAFLLWWVPYVGLNNIHPSLPLLLAIVFGCIVLFGLGGALTLVLTIIRGKNLFFNRRIRGVVIRVLFPLLVGVGRCFGIRKDEIRRSFVAINNKLVLAEAKKVKPEQILILLPHCLQNHDCIVRITGNVENCKACGKCKIKDLVELSEKYHVPAAVATGGTLARRIVVEKKPKVIIGVACERDLSSGIQDSYPIPVFGVFNRRPFGPCYDTDVSLELVEKGIKTFLE</sequence>
<accession>A0A8J6N0U8</accession>
<feature type="transmembrane region" description="Helical" evidence="1">
    <location>
        <begin position="71"/>
        <end position="98"/>
    </location>
</feature>
<proteinExistence type="predicted"/>
<dbReference type="PANTHER" id="PTHR43801">
    <property type="entry name" value="NUCLEOTIDE-BINDING PROTEIN-RELATED"/>
    <property type="match status" value="1"/>
</dbReference>
<dbReference type="InterPro" id="IPR002829">
    <property type="entry name" value="DUF116"/>
</dbReference>
<protein>
    <submittedName>
        <fullName evidence="2">DUF116 domain-containing protein</fullName>
    </submittedName>
</protein>
<comment type="caution">
    <text evidence="2">The sequence shown here is derived from an EMBL/GenBank/DDBJ whole genome shotgun (WGS) entry which is preliminary data.</text>
</comment>
<dbReference type="AlphaFoldDB" id="A0A8J6N0U8"/>
<name>A0A8J6N0U8_9DELT</name>
<dbReference type="Pfam" id="PF01976">
    <property type="entry name" value="DUF116"/>
    <property type="match status" value="1"/>
</dbReference>
<gene>
    <name evidence="2" type="ORF">H8E19_11110</name>
</gene>
<evidence type="ECO:0000313" key="3">
    <source>
        <dbReference type="Proteomes" id="UP000650524"/>
    </source>
</evidence>